<gene>
    <name evidence="2" type="ORF">FOJ82_16020</name>
</gene>
<evidence type="ECO:0000313" key="3">
    <source>
        <dbReference type="Proteomes" id="UP000317638"/>
    </source>
</evidence>
<keyword evidence="3" id="KW-1185">Reference proteome</keyword>
<evidence type="ECO:0008006" key="4">
    <source>
        <dbReference type="Google" id="ProtNLM"/>
    </source>
</evidence>
<organism evidence="2 3">
    <name type="scientific">Tessaracoccus rhinocerotis</name>
    <dbReference type="NCBI Taxonomy" id="1689449"/>
    <lineage>
        <taxon>Bacteria</taxon>
        <taxon>Bacillati</taxon>
        <taxon>Actinomycetota</taxon>
        <taxon>Actinomycetes</taxon>
        <taxon>Propionibacteriales</taxon>
        <taxon>Propionibacteriaceae</taxon>
        <taxon>Tessaracoccus</taxon>
    </lineage>
</organism>
<evidence type="ECO:0000313" key="2">
    <source>
        <dbReference type="EMBL" id="TRY16428.1"/>
    </source>
</evidence>
<dbReference type="EMBL" id="VKKG01000039">
    <property type="protein sequence ID" value="TRY16428.1"/>
    <property type="molecule type" value="Genomic_DNA"/>
</dbReference>
<evidence type="ECO:0000256" key="1">
    <source>
        <dbReference type="SAM" id="MobiDB-lite"/>
    </source>
</evidence>
<comment type="caution">
    <text evidence="2">The sequence shown here is derived from an EMBL/GenBank/DDBJ whole genome shotgun (WGS) entry which is preliminary data.</text>
</comment>
<dbReference type="AlphaFoldDB" id="A0A553JVF2"/>
<feature type="region of interest" description="Disordered" evidence="1">
    <location>
        <begin position="42"/>
        <end position="76"/>
    </location>
</feature>
<sequence>MIDLGDVPPEDQYVPSISMKQAVSLAAQHEVFLYSNRTSRGLDLDHTRPYRPRTRGQTRVGNLAPISRRVHRAKTA</sequence>
<dbReference type="Proteomes" id="UP000317638">
    <property type="component" value="Unassembled WGS sequence"/>
</dbReference>
<proteinExistence type="predicted"/>
<accession>A0A553JVF2</accession>
<reference evidence="2 3" key="1">
    <citation type="submission" date="2019-07" db="EMBL/GenBank/DDBJ databases">
        <authorList>
            <person name="Zhou L.-Y."/>
        </authorList>
    </citation>
    <scope>NUCLEOTIDE SEQUENCE [LARGE SCALE GENOMIC DNA]</scope>
    <source>
        <strain evidence="2 3">YIM 101269</strain>
    </source>
</reference>
<protein>
    <recommendedName>
        <fullName evidence="4">HNH endonuclease</fullName>
    </recommendedName>
</protein>
<name>A0A553JVF2_9ACTN</name>
<dbReference type="OrthoDB" id="3790359at2"/>